<proteinExistence type="predicted"/>
<organism evidence="2 3">
    <name type="scientific">Lithocarpus litseifolius</name>
    <dbReference type="NCBI Taxonomy" id="425828"/>
    <lineage>
        <taxon>Eukaryota</taxon>
        <taxon>Viridiplantae</taxon>
        <taxon>Streptophyta</taxon>
        <taxon>Embryophyta</taxon>
        <taxon>Tracheophyta</taxon>
        <taxon>Spermatophyta</taxon>
        <taxon>Magnoliopsida</taxon>
        <taxon>eudicotyledons</taxon>
        <taxon>Gunneridae</taxon>
        <taxon>Pentapetalae</taxon>
        <taxon>rosids</taxon>
        <taxon>fabids</taxon>
        <taxon>Fagales</taxon>
        <taxon>Fagaceae</taxon>
        <taxon>Lithocarpus</taxon>
    </lineage>
</organism>
<dbReference type="GO" id="GO:0019632">
    <property type="term" value="P:shikimate metabolic process"/>
    <property type="evidence" value="ECO:0007669"/>
    <property type="project" value="TreeGrafter"/>
</dbReference>
<sequence length="292" mass="32033">MDSTNVLLASSSAGLKMGNREIRKNQTLLCAPIMAETVDKMVTSMDKAKQSGADLVEIRLDSLKSFNPYEDLKTLIKECPLPTLFTYRLKREMKVKESGRDQRVREKVDFLRVYMPGFEQNDPRSSHLVKDCKFIASSLRAYSFCHMKRQGNKHHPHLSHSSPPSSSFQTFLLLLLQPSNPIPSKPKPNPYQSPLSSPPSQSSPSPVIISARPTLTSSTPHPTSLTPLFIEASSLTSKTSVAAPPPLSTMLNGPMNDDAGGIGLGELEVEVGLADFITSEGKDWDGGEHRGD</sequence>
<dbReference type="PANTHER" id="PTHR21089:SF1">
    <property type="entry name" value="BIFUNCTIONAL 3-DEHYDROQUINATE DEHYDRATASE_SHIKIMATE DEHYDROGENASE, CHLOROPLASTIC"/>
    <property type="match status" value="1"/>
</dbReference>
<evidence type="ECO:0000256" key="1">
    <source>
        <dbReference type="SAM" id="MobiDB-lite"/>
    </source>
</evidence>
<dbReference type="InterPro" id="IPR013785">
    <property type="entry name" value="Aldolase_TIM"/>
</dbReference>
<evidence type="ECO:0000313" key="2">
    <source>
        <dbReference type="EMBL" id="KAK9992385.1"/>
    </source>
</evidence>
<evidence type="ECO:0000313" key="3">
    <source>
        <dbReference type="Proteomes" id="UP001459277"/>
    </source>
</evidence>
<accession>A0AAW2C805</accession>
<feature type="compositionally biased region" description="Low complexity" evidence="1">
    <location>
        <begin position="192"/>
        <end position="206"/>
    </location>
</feature>
<gene>
    <name evidence="2" type="ORF">SO802_027370</name>
</gene>
<dbReference type="Proteomes" id="UP001459277">
    <property type="component" value="Unassembled WGS sequence"/>
</dbReference>
<dbReference type="InterPro" id="IPR001381">
    <property type="entry name" value="DHquinase_I"/>
</dbReference>
<keyword evidence="3" id="KW-1185">Reference proteome</keyword>
<reference evidence="2 3" key="1">
    <citation type="submission" date="2024-01" db="EMBL/GenBank/DDBJ databases">
        <title>A telomere-to-telomere, gap-free genome of sweet tea (Lithocarpus litseifolius).</title>
        <authorList>
            <person name="Zhou J."/>
        </authorList>
    </citation>
    <scope>NUCLEOTIDE SEQUENCE [LARGE SCALE GENOMIC DNA]</scope>
    <source>
        <strain evidence="2">Zhou-2022a</strain>
        <tissue evidence="2">Leaf</tissue>
    </source>
</reference>
<dbReference type="EMBL" id="JAZDWU010000009">
    <property type="protein sequence ID" value="KAK9992385.1"/>
    <property type="molecule type" value="Genomic_DNA"/>
</dbReference>
<dbReference type="GO" id="GO:0003855">
    <property type="term" value="F:3-dehydroquinate dehydratase activity"/>
    <property type="evidence" value="ECO:0007669"/>
    <property type="project" value="InterPro"/>
</dbReference>
<dbReference type="Gene3D" id="3.20.20.70">
    <property type="entry name" value="Aldolase class I"/>
    <property type="match status" value="1"/>
</dbReference>
<dbReference type="SUPFAM" id="SSF51569">
    <property type="entry name" value="Aldolase"/>
    <property type="match status" value="1"/>
</dbReference>
<dbReference type="Pfam" id="PF01487">
    <property type="entry name" value="DHquinase_I"/>
    <property type="match status" value="1"/>
</dbReference>
<dbReference type="InterPro" id="IPR022893">
    <property type="entry name" value="Shikimate_DH_fam"/>
</dbReference>
<dbReference type="AlphaFoldDB" id="A0AAW2C805"/>
<comment type="caution">
    <text evidence="2">The sequence shown here is derived from an EMBL/GenBank/DDBJ whole genome shotgun (WGS) entry which is preliminary data.</text>
</comment>
<protein>
    <submittedName>
        <fullName evidence="2">Uncharacterized protein</fullName>
    </submittedName>
</protein>
<dbReference type="PANTHER" id="PTHR21089">
    <property type="entry name" value="SHIKIMATE DEHYDROGENASE"/>
    <property type="match status" value="1"/>
</dbReference>
<feature type="compositionally biased region" description="Pro residues" evidence="1">
    <location>
        <begin position="182"/>
        <end position="191"/>
    </location>
</feature>
<name>A0AAW2C805_9ROSI</name>
<dbReference type="GO" id="GO:0009423">
    <property type="term" value="P:chorismate biosynthetic process"/>
    <property type="evidence" value="ECO:0007669"/>
    <property type="project" value="TreeGrafter"/>
</dbReference>
<dbReference type="GO" id="GO:0004764">
    <property type="term" value="F:shikimate 3-dehydrogenase (NADP+) activity"/>
    <property type="evidence" value="ECO:0007669"/>
    <property type="project" value="InterPro"/>
</dbReference>
<feature type="region of interest" description="Disordered" evidence="1">
    <location>
        <begin position="182"/>
        <end position="222"/>
    </location>
</feature>
<feature type="compositionally biased region" description="Low complexity" evidence="1">
    <location>
        <begin position="213"/>
        <end position="222"/>
    </location>
</feature>